<proteinExistence type="predicted"/>
<protein>
    <submittedName>
        <fullName evidence="1">Uncharacterized protein</fullName>
    </submittedName>
</protein>
<sequence>METIRSNQIARIKTEIKKFKNLFNILNKFV</sequence>
<evidence type="ECO:0000313" key="2">
    <source>
        <dbReference type="Proteomes" id="UP000032027"/>
    </source>
</evidence>
<evidence type="ECO:0000313" key="1">
    <source>
        <dbReference type="EMBL" id="AJM92682.1"/>
    </source>
</evidence>
<gene>
    <name evidence="1" type="ORF">NPIRD3C_1470</name>
</gene>
<dbReference type="HOGENOM" id="CLU_3401507_0_0_2"/>
<dbReference type="EMBL" id="CP010868">
    <property type="protein sequence ID" value="AJM92682.1"/>
    <property type="molecule type" value="Genomic_DNA"/>
</dbReference>
<reference evidence="2" key="1">
    <citation type="submission" date="2015-02" db="EMBL/GenBank/DDBJ databases">
        <title>Characterization of two novel Thaumarchaeota isolated from the Northern Adriatic Sea.</title>
        <authorList>
            <person name="Bayer B."/>
            <person name="Vojvoda J."/>
            <person name="Offre P."/>
            <person name="Srivastava A."/>
            <person name="Elisabeth N."/>
            <person name="Garcia J.A.L."/>
            <person name="Schleper C."/>
            <person name="Herndl G.J."/>
        </authorList>
    </citation>
    <scope>NUCLEOTIDE SEQUENCE [LARGE SCALE GENOMIC DNA]</scope>
    <source>
        <strain evidence="2">D3C</strain>
    </source>
</reference>
<accession>A0A0C5CBW0</accession>
<dbReference type="AlphaFoldDB" id="A0A0C5CBW0"/>
<keyword evidence="2" id="KW-1185">Reference proteome</keyword>
<name>A0A0C5CBW0_9ARCH</name>
<reference evidence="1 2" key="2">
    <citation type="journal article" date="2016" name="ISME J.">
        <title>Physiological and genomic characterization of two novel marine thaumarchaeal strains indicates niche differentiation.</title>
        <authorList>
            <person name="Bayer B."/>
            <person name="Vojvoda J."/>
            <person name="Offre P."/>
            <person name="Alves R.J."/>
            <person name="Elisabeth N.H."/>
            <person name="Garcia J.A."/>
            <person name="Volland J.M."/>
            <person name="Srivastava A."/>
            <person name="Schleper C."/>
            <person name="Herndl G.J."/>
        </authorList>
    </citation>
    <scope>NUCLEOTIDE SEQUENCE [LARGE SCALE GENOMIC DNA]</scope>
    <source>
        <strain evidence="1 2">D3C</strain>
    </source>
</reference>
<organism evidence="1 2">
    <name type="scientific">Nitrosopumilus piranensis</name>
    <dbReference type="NCBI Taxonomy" id="1582439"/>
    <lineage>
        <taxon>Archaea</taxon>
        <taxon>Nitrososphaerota</taxon>
        <taxon>Nitrososphaeria</taxon>
        <taxon>Nitrosopumilales</taxon>
        <taxon>Nitrosopumilaceae</taxon>
        <taxon>Nitrosopumilus</taxon>
    </lineage>
</organism>
<dbReference type="Proteomes" id="UP000032027">
    <property type="component" value="Chromosome"/>
</dbReference>
<dbReference type="KEGG" id="nid:NPIRD3C_1470"/>
<reference evidence="1 2" key="3">
    <citation type="journal article" date="2019" name="Int. J. Syst. Evol. Microbiol.">
        <title>Nitrosopumilus adriaticus sp. nov. and Nitrosopumilus piranensis sp. nov., two ammonia-oxidizing archaea from the Adriatic Sea and members of the class Nitrososphaeria.</title>
        <authorList>
            <person name="Bayer B."/>
            <person name="Vojvoda J."/>
            <person name="Reinthaler T."/>
            <person name="Reyes C."/>
            <person name="Pinto M."/>
            <person name="Herndl G.J."/>
        </authorList>
    </citation>
    <scope>NUCLEOTIDE SEQUENCE [LARGE SCALE GENOMIC DNA]</scope>
    <source>
        <strain evidence="1 2">D3C</strain>
    </source>
</reference>